<keyword evidence="2" id="KW-1185">Reference proteome</keyword>
<organism evidence="1 2">
    <name type="scientific">Parasponia andersonii</name>
    <name type="common">Sponia andersonii</name>
    <dbReference type="NCBI Taxonomy" id="3476"/>
    <lineage>
        <taxon>Eukaryota</taxon>
        <taxon>Viridiplantae</taxon>
        <taxon>Streptophyta</taxon>
        <taxon>Embryophyta</taxon>
        <taxon>Tracheophyta</taxon>
        <taxon>Spermatophyta</taxon>
        <taxon>Magnoliopsida</taxon>
        <taxon>eudicotyledons</taxon>
        <taxon>Gunneridae</taxon>
        <taxon>Pentapetalae</taxon>
        <taxon>rosids</taxon>
        <taxon>fabids</taxon>
        <taxon>Rosales</taxon>
        <taxon>Cannabaceae</taxon>
        <taxon>Parasponia</taxon>
    </lineage>
</organism>
<gene>
    <name evidence="1" type="ORF">PanWU01x14_073900</name>
</gene>
<dbReference type="EMBL" id="JXTB01000045">
    <property type="protein sequence ID" value="PON71250.1"/>
    <property type="molecule type" value="Genomic_DNA"/>
</dbReference>
<sequence>MEYIQSQTVPYHLSEKEEEDKLHMCSFKHRKHHPLPLGRDKTKAILLCYRFLSVSNTGVPFSTDLKMTNEMGSSTRHFCLLVAVSQPMAADIREILVSVYS</sequence>
<accession>A0A2P5DDC2</accession>
<comment type="caution">
    <text evidence="1">The sequence shown here is derived from an EMBL/GenBank/DDBJ whole genome shotgun (WGS) entry which is preliminary data.</text>
</comment>
<reference evidence="2" key="1">
    <citation type="submission" date="2016-06" db="EMBL/GenBank/DDBJ databases">
        <title>Parallel loss of symbiosis genes in relatives of nitrogen-fixing non-legume Parasponia.</title>
        <authorList>
            <person name="Van Velzen R."/>
            <person name="Holmer R."/>
            <person name="Bu F."/>
            <person name="Rutten L."/>
            <person name="Van Zeijl A."/>
            <person name="Liu W."/>
            <person name="Santuari L."/>
            <person name="Cao Q."/>
            <person name="Sharma T."/>
            <person name="Shen D."/>
            <person name="Roswanjaya Y."/>
            <person name="Wardhani T."/>
            <person name="Kalhor M.S."/>
            <person name="Jansen J."/>
            <person name="Van den Hoogen J."/>
            <person name="Gungor B."/>
            <person name="Hartog M."/>
            <person name="Hontelez J."/>
            <person name="Verver J."/>
            <person name="Yang W.-C."/>
            <person name="Schijlen E."/>
            <person name="Repin R."/>
            <person name="Schilthuizen M."/>
            <person name="Schranz E."/>
            <person name="Heidstra R."/>
            <person name="Miyata K."/>
            <person name="Fedorova E."/>
            <person name="Kohlen W."/>
            <person name="Bisseling T."/>
            <person name="Smit S."/>
            <person name="Geurts R."/>
        </authorList>
    </citation>
    <scope>NUCLEOTIDE SEQUENCE [LARGE SCALE GENOMIC DNA]</scope>
    <source>
        <strain evidence="2">cv. WU1-14</strain>
    </source>
</reference>
<protein>
    <submittedName>
        <fullName evidence="1">Uncharacterized protein</fullName>
    </submittedName>
</protein>
<dbReference type="AlphaFoldDB" id="A0A2P5DDC2"/>
<evidence type="ECO:0000313" key="1">
    <source>
        <dbReference type="EMBL" id="PON71250.1"/>
    </source>
</evidence>
<evidence type="ECO:0000313" key="2">
    <source>
        <dbReference type="Proteomes" id="UP000237105"/>
    </source>
</evidence>
<proteinExistence type="predicted"/>
<dbReference type="Proteomes" id="UP000237105">
    <property type="component" value="Unassembled WGS sequence"/>
</dbReference>
<name>A0A2P5DDC2_PARAD</name>